<protein>
    <recommendedName>
        <fullName evidence="3">SET domain-containing protein</fullName>
    </recommendedName>
</protein>
<dbReference type="Proteomes" id="UP000252139">
    <property type="component" value="Unassembled WGS sequence"/>
</dbReference>
<feature type="non-terminal residue" evidence="1">
    <location>
        <position position="1"/>
    </location>
</feature>
<dbReference type="InterPro" id="IPR046341">
    <property type="entry name" value="SET_dom_sf"/>
</dbReference>
<comment type="caution">
    <text evidence="1">The sequence shown here is derived from an EMBL/GenBank/DDBJ whole genome shotgun (WGS) entry which is preliminary data.</text>
</comment>
<name>A0A367IKD2_RHIAZ</name>
<evidence type="ECO:0000313" key="2">
    <source>
        <dbReference type="Proteomes" id="UP000252139"/>
    </source>
</evidence>
<sequence length="53" mass="6267">LPIQFPSELRKYIPNMYWNTIIDPMSYPMRVVALVTLEDVEPGEELFSTYMDL</sequence>
<evidence type="ECO:0008006" key="3">
    <source>
        <dbReference type="Google" id="ProtNLM"/>
    </source>
</evidence>
<keyword evidence="2" id="KW-1185">Reference proteome</keyword>
<gene>
    <name evidence="1" type="ORF">CU097_002583</name>
</gene>
<dbReference type="OrthoDB" id="442460at2759"/>
<dbReference type="SUPFAM" id="SSF82199">
    <property type="entry name" value="SET domain"/>
    <property type="match status" value="1"/>
</dbReference>
<accession>A0A367IKD2</accession>
<dbReference type="EMBL" id="PJQL01005392">
    <property type="protein sequence ID" value="RCH78142.1"/>
    <property type="molecule type" value="Genomic_DNA"/>
</dbReference>
<feature type="non-terminal residue" evidence="1">
    <location>
        <position position="53"/>
    </location>
</feature>
<dbReference type="AlphaFoldDB" id="A0A367IKD2"/>
<evidence type="ECO:0000313" key="1">
    <source>
        <dbReference type="EMBL" id="RCH78142.1"/>
    </source>
</evidence>
<organism evidence="1 2">
    <name type="scientific">Rhizopus azygosporus</name>
    <name type="common">Rhizopus microsporus var. azygosporus</name>
    <dbReference type="NCBI Taxonomy" id="86630"/>
    <lineage>
        <taxon>Eukaryota</taxon>
        <taxon>Fungi</taxon>
        <taxon>Fungi incertae sedis</taxon>
        <taxon>Mucoromycota</taxon>
        <taxon>Mucoromycotina</taxon>
        <taxon>Mucoromycetes</taxon>
        <taxon>Mucorales</taxon>
        <taxon>Mucorineae</taxon>
        <taxon>Rhizopodaceae</taxon>
        <taxon>Rhizopus</taxon>
    </lineage>
</organism>
<proteinExistence type="predicted"/>
<reference evidence="1 2" key="1">
    <citation type="journal article" date="2018" name="G3 (Bethesda)">
        <title>Phylogenetic and Phylogenomic Definition of Rhizopus Species.</title>
        <authorList>
            <person name="Gryganskyi A.P."/>
            <person name="Golan J."/>
            <person name="Dolatabadi S."/>
            <person name="Mondo S."/>
            <person name="Robb S."/>
            <person name="Idnurm A."/>
            <person name="Muszewska A."/>
            <person name="Steczkiewicz K."/>
            <person name="Masonjones S."/>
            <person name="Liao H.L."/>
            <person name="Gajdeczka M.T."/>
            <person name="Anike F."/>
            <person name="Vuek A."/>
            <person name="Anishchenko I.M."/>
            <person name="Voigt K."/>
            <person name="de Hoog G.S."/>
            <person name="Smith M.E."/>
            <person name="Heitman J."/>
            <person name="Vilgalys R."/>
            <person name="Stajich J.E."/>
        </authorList>
    </citation>
    <scope>NUCLEOTIDE SEQUENCE [LARGE SCALE GENOMIC DNA]</scope>
    <source>
        <strain evidence="1 2">CBS 357.93</strain>
    </source>
</reference>